<accession>A0ABD1IKQ3</accession>
<evidence type="ECO:0000313" key="2">
    <source>
        <dbReference type="EMBL" id="KAL1569284.1"/>
    </source>
</evidence>
<dbReference type="AlphaFoldDB" id="A0ABD1IKQ3"/>
<keyword evidence="3" id="KW-1185">Reference proteome</keyword>
<feature type="domain" description="Nucleotide-diphospho-sugar transferase" evidence="1">
    <location>
        <begin position="150"/>
        <end position="348"/>
    </location>
</feature>
<proteinExistence type="predicted"/>
<reference evidence="2 3" key="1">
    <citation type="submission" date="2024-06" db="EMBL/GenBank/DDBJ databases">
        <title>A chromosome level genome sequence of Diviner's sage (Salvia divinorum).</title>
        <authorList>
            <person name="Ford S.A."/>
            <person name="Ro D.-K."/>
            <person name="Ness R.W."/>
            <person name="Phillips M.A."/>
        </authorList>
    </citation>
    <scope>NUCLEOTIDE SEQUENCE [LARGE SCALE GENOMIC DNA]</scope>
    <source>
        <strain evidence="2">SAF-2024a</strain>
        <tissue evidence="2">Leaf</tissue>
    </source>
</reference>
<name>A0ABD1IKQ3_SALDI</name>
<organism evidence="2 3">
    <name type="scientific">Salvia divinorum</name>
    <name type="common">Maria pastora</name>
    <name type="synonym">Diviner's sage</name>
    <dbReference type="NCBI Taxonomy" id="28513"/>
    <lineage>
        <taxon>Eukaryota</taxon>
        <taxon>Viridiplantae</taxon>
        <taxon>Streptophyta</taxon>
        <taxon>Embryophyta</taxon>
        <taxon>Tracheophyta</taxon>
        <taxon>Spermatophyta</taxon>
        <taxon>Magnoliopsida</taxon>
        <taxon>eudicotyledons</taxon>
        <taxon>Gunneridae</taxon>
        <taxon>Pentapetalae</taxon>
        <taxon>asterids</taxon>
        <taxon>lamiids</taxon>
        <taxon>Lamiales</taxon>
        <taxon>Lamiaceae</taxon>
        <taxon>Nepetoideae</taxon>
        <taxon>Mentheae</taxon>
        <taxon>Salviinae</taxon>
        <taxon>Salvia</taxon>
        <taxon>Salvia subgen. Calosphace</taxon>
    </lineage>
</organism>
<dbReference type="Pfam" id="PF03407">
    <property type="entry name" value="Nucleotid_trans"/>
    <property type="match status" value="1"/>
</dbReference>
<dbReference type="PANTHER" id="PTHR46038">
    <property type="entry name" value="EXPRESSED PROTEIN-RELATED"/>
    <property type="match status" value="1"/>
</dbReference>
<dbReference type="EMBL" id="JBEAFC010000001">
    <property type="protein sequence ID" value="KAL1569284.1"/>
    <property type="molecule type" value="Genomic_DNA"/>
</dbReference>
<sequence length="391" mass="45249">MGIGGIGANTKRRAEIPSYRIQSPPLLHHPPLSPPHFSTTVYKTILLAASIGLIYIFLGQSEYSPLQFPITPSVKANFSPERESEASLIHILKSDDKQEKELDLILERASMKDRKTVIITAVNAAWTEPSSIFDLFLESLKIGNETQKYLENLVVVALDREAYHRCVSLHLHCFALTTESVDFSGEAEFMSGDYLKMMWRRIDFLRSVLEKSYSFIFSDADILWMRDPFSRLYGDSDIQIACDLYVFNSSTNRHNIPNGGFVYVKSNHRTIKFYKYWYSKRVDFPGKHDQEVFNEIKLDSFVNETGVDIRFLDTAYFGGFCESSDYLDDVVTMHANCCTRLKSKIHDLKILIEDWKNYKMGRGDKKWTLPRQCVINKDRLDRMRAFVRRGY</sequence>
<dbReference type="PANTHER" id="PTHR46038:SF58">
    <property type="entry name" value="GLYCOSYLTRANSFERASE"/>
    <property type="match status" value="1"/>
</dbReference>
<dbReference type="Proteomes" id="UP001567538">
    <property type="component" value="Unassembled WGS sequence"/>
</dbReference>
<evidence type="ECO:0000259" key="1">
    <source>
        <dbReference type="Pfam" id="PF03407"/>
    </source>
</evidence>
<evidence type="ECO:0000313" key="3">
    <source>
        <dbReference type="Proteomes" id="UP001567538"/>
    </source>
</evidence>
<dbReference type="InterPro" id="IPR044821">
    <property type="entry name" value="At1g28695/At4g15970-like"/>
</dbReference>
<protein>
    <recommendedName>
        <fullName evidence="1">Nucleotide-diphospho-sugar transferase domain-containing protein</fullName>
    </recommendedName>
</protein>
<comment type="caution">
    <text evidence="2">The sequence shown here is derived from an EMBL/GenBank/DDBJ whole genome shotgun (WGS) entry which is preliminary data.</text>
</comment>
<dbReference type="InterPro" id="IPR005069">
    <property type="entry name" value="Nucl-diP-sugar_transferase"/>
</dbReference>
<gene>
    <name evidence="2" type="ORF">AAHA92_00779</name>
</gene>